<evidence type="ECO:0000313" key="4">
    <source>
        <dbReference type="EMBL" id="NXE65890.1"/>
    </source>
</evidence>
<feature type="region of interest" description="Disordered" evidence="2">
    <location>
        <begin position="3577"/>
        <end position="3801"/>
    </location>
</feature>
<feature type="compositionally biased region" description="Basic residues" evidence="2">
    <location>
        <begin position="3717"/>
        <end position="3731"/>
    </location>
</feature>
<feature type="compositionally biased region" description="Basic and acidic residues" evidence="2">
    <location>
        <begin position="3666"/>
        <end position="3676"/>
    </location>
</feature>
<keyword evidence="5" id="KW-1185">Reference proteome</keyword>
<feature type="compositionally biased region" description="Polar residues" evidence="2">
    <location>
        <begin position="1910"/>
        <end position="1936"/>
    </location>
</feature>
<dbReference type="Gene3D" id="3.30.160.60">
    <property type="entry name" value="Classic Zinc Finger"/>
    <property type="match status" value="2"/>
</dbReference>
<feature type="compositionally biased region" description="Basic and acidic residues" evidence="2">
    <location>
        <begin position="1036"/>
        <end position="1065"/>
    </location>
</feature>
<dbReference type="SUPFAM" id="SSF57667">
    <property type="entry name" value="beta-beta-alpha zinc fingers"/>
    <property type="match status" value="1"/>
</dbReference>
<keyword evidence="1" id="KW-0862">Zinc</keyword>
<evidence type="ECO:0000256" key="1">
    <source>
        <dbReference type="PROSITE-ProRule" id="PRU00042"/>
    </source>
</evidence>
<feature type="region of interest" description="Disordered" evidence="2">
    <location>
        <begin position="2405"/>
        <end position="2457"/>
    </location>
</feature>
<feature type="region of interest" description="Disordered" evidence="2">
    <location>
        <begin position="2321"/>
        <end position="2380"/>
    </location>
</feature>
<feature type="region of interest" description="Disordered" evidence="2">
    <location>
        <begin position="1902"/>
        <end position="1941"/>
    </location>
</feature>
<protein>
    <submittedName>
        <fullName evidence="4">ZN469 protein</fullName>
    </submittedName>
</protein>
<feature type="compositionally biased region" description="Polar residues" evidence="2">
    <location>
        <begin position="2008"/>
        <end position="2019"/>
    </location>
</feature>
<feature type="region of interest" description="Disordered" evidence="2">
    <location>
        <begin position="2974"/>
        <end position="3003"/>
    </location>
</feature>
<feature type="compositionally biased region" description="Basic residues" evidence="2">
    <location>
        <begin position="2562"/>
        <end position="2571"/>
    </location>
</feature>
<feature type="region of interest" description="Disordered" evidence="2">
    <location>
        <begin position="2154"/>
        <end position="2187"/>
    </location>
</feature>
<dbReference type="PANTHER" id="PTHR21465">
    <property type="entry name" value="ZINC FINGER PROTEIN 469"/>
    <property type="match status" value="1"/>
</dbReference>
<feature type="region of interest" description="Disordered" evidence="2">
    <location>
        <begin position="1986"/>
        <end position="2102"/>
    </location>
</feature>
<evidence type="ECO:0000256" key="2">
    <source>
        <dbReference type="SAM" id="MobiDB-lite"/>
    </source>
</evidence>
<feature type="compositionally biased region" description="Basic and acidic residues" evidence="2">
    <location>
        <begin position="3199"/>
        <end position="3231"/>
    </location>
</feature>
<accession>A0A852AKF0</accession>
<sequence>VKGSPLSPPGKGRARERGRRSAKGERGQQQLYRLSIAGARPSPAIGIAYPQQKVTPPKKPEVTTPAAGSYRFHVPGLAQRDAELRPEEIAFGRCFPDAAGGRTPASYTSQPGLGAKGQPSAAGIPLKTPGTHGQLHYLEFQANRAESWPSPEKSFAGATYGISVQKPSSFSEGGKAAVHGLGALPCQFPFQLLHEAGKEQFHSSQEYLDVGMAATAQLAPAAFAFHSSPREWPEETLGGGSYESVSPEGRLYGLPPPPPPPFLHPPPPPALHHGPSPCCKGRAEHPAEPTGALPSSGAIDQNPSTFQENQAVFPSSLHSPAMPKPVGKRQASAKDGVPGPRLLAQSSPLRRSVPPKSLSQVHFQSKAYCSSPAGAVPFETSVPTTAPTHPRLVQAWEGATKAFSPMDQNSAPYSNPVGNQFSFECQSGPEQRQHRQKNARLPWQQMHLPSAVPGANRLELSRHISSQKLPFPLGTSDWQGSGKAQKGPPISNSPGYHSKKLLSGESLQRGDPSMTGAFSFESGKEPGSPACDSRSKALFYTMAQAAPPSSRSSSGSGLVLPPSALAAASPCESPLPSPVPNPTCGSTCSSLSPMSSSPLNFEDSQMSGALTPSPFFQHPCHAKDANKAFHPSEVLSPSSLHYHPPDSVKSFSFPPDALKDDSLLKCAPGSPFHKPGGEAAKGCSDGLDGEQPPPPYSSHHLLATSLSSASLDQLDVLLTCRQCDQNYSNLSSFLQHRQFCASHPSAQAEPRDAPRAAEGRKVLPPEPPKPPGLALSPDPQGHLLALNKSDDFLLDGEGKSEGKEDALKGGLFHGLASGSLPLSASDLDIDDAKLDSLITEALNGLGYQSDNPEIDSSFIDVFADEELPGVKAAGMAHKAKEGLASENKSKQEEKAAGEAKAGCFCEDGEQVKRGAGKRHLHKGRVARRVARQEPDPAAEGAERTARLRAGRKSSIPPASTSSQKHPRKLGQDPAVKSEAGPGMATKSSKPPRFSMKDVRKRKPRSGTWSKELIHKIVQQKNKLHKLQYSFSRKRLGRSERAREKDPAWSYSQKRDGQKREAREDGDVPSQEDAEKEDCAARARRRSSHSSAGSSHGMPREMGTSPPCAGGAGDKGGTQRRRRSGSPAHVPRTPLSPPQHSSPKTSQESKENIPRGSRRFGSARPLLAGSRTRPSTEPDVAAMDCAKEEPSPQPQERQMPCTATPGRSPASFSSKEGVEEPRGAAKLLGEAGEPTLQAQGSPELTVDQQRQQFAPFPSEGLKYHPEEVIAAPHSGNKSSPGHGSATCSEEGIKFTKGQGLCDAQKDYPNPTAAPTYGGDAAGIMLAAKTPDPYASSDSAFFDPKGLPGHYEDNLFPKPPALGSSHMEDMYLCRDDISASSFEQKHSSISPFATEVPQGKASSPLSFDSSSIFGELPVSEFDPYEGKDGYVTPFPCAPRKPLPFEQPYPPFLPEKDWSLMEEVAPMLPEDVTQFHSLSVEKPPAKKFPEEGAVPSSQLSLPLPDRMADYSVAFMSSISDDELEIKRLVTELESQLQTSKLDSEVAVTLQKSEPNVAVHLRAQAAERFPVLPGEAEAGQEKGLFLAGELGRSSLSAGERLAGDKPDVVTAREDYERPREPWACPLELGSLETGMGIPTPLATNHFCSKGSSEQLQGAEATEERDLRKMENGSCSKSLPGPSTTDQAEAPIYTSPVTKSPPVVTDSVFPETMGAAEVTKDPLPSLPCQCTAEGFPVPGKGDTDPAELEKFDAHLPNPKPQFGFQQGPAPALDLAFSPHVKEVPDTEEIPLSRTEPPKTVKNAVDLKGGGGGPSLVEETEERRSPNTYQSPAPSKKASKPKALLFEMLSVPKESEGPSQEMMGASQEASANPLQQLQLFVARTVKNNEEELLMPCFPGLLAPCATTHAQTEHQEQSSAALEGENQTQGEGDLPTGSSTGSITAPGREVLAPSGCEQLELLDAEGSCHAKQSTSAKPELQNNVTELQHLANEAPEPRDINIPADGVSQEHNDLSPPNSTAVTSLPGQGRKADQLREEQEGDNDTATLAFRKHEQSHPSRGLLEEETLGREEGERLERSWVGKGAQHPGSAPTSPVSPLGPSEGDLHQDHSLGMEIKAGMVSAGVPREGNDKLSLDGCDCTGESPARLLSPAKYSSLKCLQSSGAEGEEVPSLGTQLSDEKKYSSSLPASPSCSLPCSPPFHQKGVEREVPENTSAVLPDFKENQECAITDTVVNSTPPETQDYPTQPTEDLLPMEEREANLNQESKLENCSHVRNKHQSEPEALCNGFAVQDMSAAISRGFSRVGDLSPAELNGHEFPEAAEVRLGLSKTTESEGKSLKGENSKSHGAAEAGACVLNSVGQGEDYTPSTTPDPPENELHKGRKPNGLPVTCDICSATFRSKPGLTRHKAVKHQVKNGGLPQPSKTPRSPLIPAHKTSKAAQKMPRRSLKASVKDKTCSSQALTSTVEHIPKKILPDLEKEPSTQMQEVVSRVLSDLSVISLEMSQELHRTRVLQREGKAKGPRLEVRGSGEAATRKDSGWQARKGEKGRRSQSKDLGEENSSSEKQLNRKVRRRKAKVFPSRNEPCELERSTGPAALSSSLPRILEGLQEPDGCISTEEQNRTSRAQHSQKAKESSCAAELEEDLGSRMGSLKEMVSKEAATATVTCPGEVEDPDAVEDTQACKKWISGFVEQVAKGWGKVGTEQHRGADGTEDMDAGTGDSPVAGSDTRTWSGALQGSTAPAEGALLLENRDLGSTQNVPGHGALQSTPGTSPPPAEPKRWLKADVPPGREHCGDSTATSDLQSFFDDDSTFSQLFPRDEQLVRRKCTRVYGKRSKKPKPVPEVSLQPAGAIDLFTIRLASDLSDTSSFCVTREDPCEYETISVDDALMLNMCHGSKAKSGDAAPDGAKSIELRLDQEVTDQGKEDIDLEDNMLTFLCQNNHLDNVPSLNIWGSLEKEGESLSAEDMFEPLMDLEDEHSLQEVNSEPPDLAEESYNAKDNGDSDSPEFHTIDIEMLNAKLKMRDMCFFSPCEDLPGHGEDNAVSLKPKSGKHRSKLEDGKLGKNRGDLTIKTKDKQYKCKVCFQWFLTLGELDFHKLSHNPSPPPTCYMCVQRKFSSREQLRDHLKEKHARNKAGLWACGMCLKEISDVWMYNEHLREHATQFARKGQAQKSVMGLPGCFGEDNAAVTHFLNTIMCRKPSRSSRHGDPSGRHGVSRESKSPKELPLEQEKVMKEPVESSVKVKPPAPSSSKASSSPSPEHTARSESTPKSVPMHPDCKDPSRDCHHCGKQFPKPFKLQRHLVVHSLQKIYLCHKCPMFYQETKELRSHLSQEHGVVEEQEIKHTTLYACELCADVMHVIKKSFICSMCNYTFSKKEQYDRHMEKHLAGGSKTFKFRGVMRPGAACREGREKAKEDGSLREGMPPSKKRKVAHHGSSIPHRSPVPLDPTSDLQLVEAGSPSLPVPTESFPTAPGDLRAPQPSVKAEVVVGDFSELLAEMEKSPFDPLPPPPCLSPSLPPAAAGSPELGHIPGLSIEELEKGAFDGKPLPFLDSPEACILEHPSADTNTVEGIPFLQLAKKVSGLPSPKAESPQATDTHKWGSPSGSDASAWEAAAKPASPEGAHQPLPSKDKTASPPLNRASKDSVPPKKTVGSEAAPGVGSPEEGQQPISGKEKSVPEAKDSSANAKDQGGNPGKSSSHQPRDEVASNTTRHGHAEPGRATGKLHPKRRKEHKSLSHRSSSGSRENMEGDGKKKKARPPCQGRSESTAELKRGSWSNAEAPALAPGRRDMHCSKLAPKPRTGPQLKKMVLDPYNQKKGELRHANGDVKRRKAILGKSLHQV</sequence>
<evidence type="ECO:0000259" key="3">
    <source>
        <dbReference type="PROSITE" id="PS50157"/>
    </source>
</evidence>
<feature type="domain" description="C2H2-type" evidence="3">
    <location>
        <begin position="3358"/>
        <end position="3380"/>
    </location>
</feature>
<feature type="region of interest" description="Disordered" evidence="2">
    <location>
        <begin position="471"/>
        <end position="533"/>
    </location>
</feature>
<feature type="region of interest" description="Disordered" evidence="2">
    <location>
        <begin position="318"/>
        <end position="356"/>
    </location>
</feature>
<reference evidence="4" key="1">
    <citation type="submission" date="2019-09" db="EMBL/GenBank/DDBJ databases">
        <title>Bird 10,000 Genomes (B10K) Project - Family phase.</title>
        <authorList>
            <person name="Zhang G."/>
        </authorList>
    </citation>
    <scope>NUCLEOTIDE SEQUENCE</scope>
    <source>
        <strain evidence="4">B10K-DU-015-28</strain>
        <tissue evidence="4">Muscle</tissue>
    </source>
</reference>
<feature type="region of interest" description="Disordered" evidence="2">
    <location>
        <begin position="3033"/>
        <end position="3055"/>
    </location>
</feature>
<evidence type="ECO:0000313" key="5">
    <source>
        <dbReference type="Proteomes" id="UP000603627"/>
    </source>
</evidence>
<feature type="compositionally biased region" description="Basic and acidic residues" evidence="2">
    <location>
        <begin position="930"/>
        <end position="945"/>
    </location>
</feature>
<feature type="region of interest" description="Disordered" evidence="2">
    <location>
        <begin position="404"/>
        <end position="444"/>
    </location>
</feature>
<feature type="compositionally biased region" description="Basic and acidic residues" evidence="2">
    <location>
        <begin position="749"/>
        <end position="763"/>
    </location>
</feature>
<feature type="compositionally biased region" description="Basic and acidic residues" evidence="2">
    <location>
        <begin position="2990"/>
        <end position="3003"/>
    </location>
</feature>
<feature type="region of interest" description="Disordered" evidence="2">
    <location>
        <begin position="230"/>
        <end position="302"/>
    </location>
</feature>
<feature type="region of interest" description="Disordered" evidence="2">
    <location>
        <begin position="3399"/>
        <end position="3472"/>
    </location>
</feature>
<feature type="compositionally biased region" description="Low complexity" evidence="2">
    <location>
        <begin position="2177"/>
        <end position="2187"/>
    </location>
</feature>
<feature type="compositionally biased region" description="Low complexity" evidence="2">
    <location>
        <begin position="3232"/>
        <end position="3254"/>
    </location>
</feature>
<feature type="compositionally biased region" description="Polar residues" evidence="2">
    <location>
        <begin position="1668"/>
        <end position="1682"/>
    </location>
</feature>
<feature type="compositionally biased region" description="Basic and acidic residues" evidence="2">
    <location>
        <begin position="878"/>
        <end position="897"/>
    </location>
</feature>
<dbReference type="PROSITE" id="PS50157">
    <property type="entry name" value="ZINC_FINGER_C2H2_2"/>
    <property type="match status" value="3"/>
</dbReference>
<feature type="region of interest" description="Disordered" evidence="2">
    <location>
        <begin position="1644"/>
        <end position="1683"/>
    </location>
</feature>
<dbReference type="Proteomes" id="UP000603627">
    <property type="component" value="Unassembled WGS sequence"/>
</dbReference>
<feature type="region of interest" description="Disordered" evidence="2">
    <location>
        <begin position="876"/>
        <end position="1222"/>
    </location>
</feature>
<feature type="domain" description="C2H2-type" evidence="3">
    <location>
        <begin position="3072"/>
        <end position="3099"/>
    </location>
</feature>
<feature type="region of interest" description="Disordered" evidence="2">
    <location>
        <begin position="1"/>
        <end position="30"/>
    </location>
</feature>
<feature type="non-terminal residue" evidence="4">
    <location>
        <position position="3836"/>
    </location>
</feature>
<keyword evidence="1" id="KW-0479">Metal-binding</keyword>
<proteinExistence type="predicted"/>
<organism evidence="4 5">
    <name type="scientific">Calcarius ornatus</name>
    <name type="common">Chestnut-collared longspur</name>
    <dbReference type="NCBI Taxonomy" id="198940"/>
    <lineage>
        <taxon>Eukaryota</taxon>
        <taxon>Metazoa</taxon>
        <taxon>Chordata</taxon>
        <taxon>Craniata</taxon>
        <taxon>Vertebrata</taxon>
        <taxon>Euteleostomi</taxon>
        <taxon>Archelosauria</taxon>
        <taxon>Archosauria</taxon>
        <taxon>Dinosauria</taxon>
        <taxon>Saurischia</taxon>
        <taxon>Theropoda</taxon>
        <taxon>Coelurosauria</taxon>
        <taxon>Aves</taxon>
        <taxon>Neognathae</taxon>
        <taxon>Neoaves</taxon>
        <taxon>Telluraves</taxon>
        <taxon>Australaves</taxon>
        <taxon>Passeriformes</taxon>
        <taxon>Passeroidea</taxon>
        <taxon>Fringillidae</taxon>
        <taxon>Emberizinae</taxon>
        <taxon>Emberizini</taxon>
        <taxon>Calcarius</taxon>
    </lineage>
</organism>
<dbReference type="PANTHER" id="PTHR21465:SF2">
    <property type="entry name" value="ZINC FINGER PROTEIN 469"/>
    <property type="match status" value="1"/>
</dbReference>
<dbReference type="SMART" id="SM00355">
    <property type="entry name" value="ZnF_C2H2"/>
    <property type="match status" value="8"/>
</dbReference>
<feature type="region of interest" description="Disordered" evidence="2">
    <location>
        <begin position="666"/>
        <end position="700"/>
    </location>
</feature>
<comment type="caution">
    <text evidence="4">The sequence shown here is derived from an EMBL/GenBank/DDBJ whole genome shotgun (WGS) entry which is preliminary data.</text>
</comment>
<feature type="compositionally biased region" description="Basic and acidic residues" evidence="2">
    <location>
        <begin position="3401"/>
        <end position="3413"/>
    </location>
</feature>
<feature type="compositionally biased region" description="Polar residues" evidence="2">
    <location>
        <begin position="2748"/>
        <end position="2765"/>
    </location>
</feature>
<feature type="domain" description="C2H2-type" evidence="3">
    <location>
        <begin position="3277"/>
        <end position="3304"/>
    </location>
</feature>
<dbReference type="EMBL" id="WBNL01000433">
    <property type="protein sequence ID" value="NXE65890.1"/>
    <property type="molecule type" value="Genomic_DNA"/>
</dbReference>
<feature type="compositionally biased region" description="Pro residues" evidence="2">
    <location>
        <begin position="254"/>
        <end position="270"/>
    </location>
</feature>
<name>A0A852AKF0_CALOR</name>
<feature type="region of interest" description="Disordered" evidence="2">
    <location>
        <begin position="3193"/>
        <end position="3272"/>
    </location>
</feature>
<feature type="region of interest" description="Disordered" evidence="2">
    <location>
        <begin position="1778"/>
        <end position="1835"/>
    </location>
</feature>
<feature type="compositionally biased region" description="Polar residues" evidence="2">
    <location>
        <begin position="2722"/>
        <end position="2734"/>
    </location>
</feature>
<feature type="compositionally biased region" description="Basic residues" evidence="2">
    <location>
        <begin position="914"/>
        <end position="929"/>
    </location>
</feature>
<feature type="non-terminal residue" evidence="4">
    <location>
        <position position="1"/>
    </location>
</feature>
<dbReference type="InterPro" id="IPR013087">
    <property type="entry name" value="Znf_C2H2_type"/>
</dbReference>
<feature type="compositionally biased region" description="Basic and acidic residues" evidence="2">
    <location>
        <begin position="2060"/>
        <end position="2073"/>
    </location>
</feature>
<feature type="compositionally biased region" description="Basic residues" evidence="2">
    <location>
        <begin position="12"/>
        <end position="21"/>
    </location>
</feature>
<feature type="compositionally biased region" description="Low complexity" evidence="2">
    <location>
        <begin position="3598"/>
        <end position="3613"/>
    </location>
</feature>
<feature type="compositionally biased region" description="Basic and acidic residues" evidence="2">
    <location>
        <begin position="1657"/>
        <end position="1666"/>
    </location>
</feature>
<gene>
    <name evidence="4" type="primary">Znf469</name>
    <name evidence="4" type="ORF">CALORN_R03797</name>
</gene>
<dbReference type="InterPro" id="IPR036236">
    <property type="entry name" value="Znf_C2H2_sf"/>
</dbReference>
<dbReference type="GO" id="GO:0008270">
    <property type="term" value="F:zinc ion binding"/>
    <property type="evidence" value="ECO:0007669"/>
    <property type="project" value="UniProtKB-KW"/>
</dbReference>
<feature type="compositionally biased region" description="Basic and acidic residues" evidence="2">
    <location>
        <begin position="2325"/>
        <end position="2338"/>
    </location>
</feature>
<feature type="region of interest" description="Disordered" evidence="2">
    <location>
        <begin position="744"/>
        <end position="781"/>
    </location>
</feature>
<feature type="region of interest" description="Disordered" evidence="2">
    <location>
        <begin position="2693"/>
        <end position="2775"/>
    </location>
</feature>
<feature type="compositionally biased region" description="Polar residues" evidence="2">
    <location>
        <begin position="406"/>
        <end position="430"/>
    </location>
</feature>
<feature type="compositionally biased region" description="Basic residues" evidence="2">
    <location>
        <begin position="1021"/>
        <end position="1035"/>
    </location>
</feature>
<dbReference type="InterPro" id="IPR039270">
    <property type="entry name" value="ZNF469"/>
</dbReference>
<keyword evidence="1" id="KW-0863">Zinc-finger</keyword>
<dbReference type="PROSITE" id="PS00028">
    <property type="entry name" value="ZINC_FINGER_C2H2_1"/>
    <property type="match status" value="6"/>
</dbReference>
<feature type="compositionally biased region" description="Basic and acidic residues" evidence="2">
    <location>
        <begin position="2507"/>
        <end position="2551"/>
    </location>
</feature>
<feature type="region of interest" description="Disordered" evidence="2">
    <location>
        <begin position="2507"/>
        <end position="2643"/>
    </location>
</feature>